<proteinExistence type="predicted"/>
<evidence type="ECO:0000313" key="1">
    <source>
        <dbReference type="EMBL" id="MBD8033316.1"/>
    </source>
</evidence>
<keyword evidence="2" id="KW-1185">Reference proteome</keyword>
<accession>A0ABR8XN06</accession>
<name>A0ABR8XN06_9BACL</name>
<dbReference type="Proteomes" id="UP000600565">
    <property type="component" value="Unassembled WGS sequence"/>
</dbReference>
<comment type="caution">
    <text evidence="1">The sequence shown here is derived from an EMBL/GenBank/DDBJ whole genome shotgun (WGS) entry which is preliminary data.</text>
</comment>
<dbReference type="RefSeq" id="WP_191703883.1">
    <property type="nucleotide sequence ID" value="NZ_JACSPW010000008.1"/>
</dbReference>
<sequence>MSLIAQHPYIKVERKVTGIEQVEIEHERIIFLYIDKVITQHREFPIKVVTDFSYREIANQGGILYLHTLQGVYTYNVKSSPEAFITAYREYFK</sequence>
<gene>
    <name evidence="1" type="ORF">H9632_09560</name>
</gene>
<organism evidence="1 2">
    <name type="scientific">Solibacillus merdavium</name>
    <dbReference type="NCBI Taxonomy" id="2762218"/>
    <lineage>
        <taxon>Bacteria</taxon>
        <taxon>Bacillati</taxon>
        <taxon>Bacillota</taxon>
        <taxon>Bacilli</taxon>
        <taxon>Bacillales</taxon>
        <taxon>Caryophanaceae</taxon>
        <taxon>Solibacillus</taxon>
    </lineage>
</organism>
<dbReference type="EMBL" id="JACSPW010000008">
    <property type="protein sequence ID" value="MBD8033316.1"/>
    <property type="molecule type" value="Genomic_DNA"/>
</dbReference>
<protein>
    <submittedName>
        <fullName evidence="1">Uncharacterized protein</fullName>
    </submittedName>
</protein>
<reference evidence="1 2" key="1">
    <citation type="submission" date="2020-08" db="EMBL/GenBank/DDBJ databases">
        <title>A Genomic Blueprint of the Chicken Gut Microbiome.</title>
        <authorList>
            <person name="Gilroy R."/>
            <person name="Ravi A."/>
            <person name="Getino M."/>
            <person name="Pursley I."/>
            <person name="Horton D.L."/>
            <person name="Alikhan N.-F."/>
            <person name="Baker D."/>
            <person name="Gharbi K."/>
            <person name="Hall N."/>
            <person name="Watson M."/>
            <person name="Adriaenssens E.M."/>
            <person name="Foster-Nyarko E."/>
            <person name="Jarju S."/>
            <person name="Secka A."/>
            <person name="Antonio M."/>
            <person name="Oren A."/>
            <person name="Chaudhuri R."/>
            <person name="La Ragione R.M."/>
            <person name="Hildebrand F."/>
            <person name="Pallen M.J."/>
        </authorList>
    </citation>
    <scope>NUCLEOTIDE SEQUENCE [LARGE SCALE GENOMIC DNA]</scope>
    <source>
        <strain evidence="1 2">Sa1YVA6</strain>
    </source>
</reference>
<evidence type="ECO:0000313" key="2">
    <source>
        <dbReference type="Proteomes" id="UP000600565"/>
    </source>
</evidence>